<proteinExistence type="predicted"/>
<dbReference type="KEGG" id="mno:Mnod_4330"/>
<name>B8IAE2_METNO</name>
<dbReference type="RefSeq" id="WP_015930846.1">
    <property type="nucleotide sequence ID" value="NC_011894.1"/>
</dbReference>
<protein>
    <submittedName>
        <fullName evidence="2">Capsular polysaccharide biosynthesis protein-like protein</fullName>
    </submittedName>
</protein>
<dbReference type="HOGENOM" id="CLU_559978_0_0_5"/>
<dbReference type="STRING" id="460265.Mnod_4330"/>
<organism evidence="2 3">
    <name type="scientific">Methylobacterium nodulans (strain LMG 21967 / CNCM I-2342 / ORS 2060)</name>
    <dbReference type="NCBI Taxonomy" id="460265"/>
    <lineage>
        <taxon>Bacteria</taxon>
        <taxon>Pseudomonadati</taxon>
        <taxon>Pseudomonadota</taxon>
        <taxon>Alphaproteobacteria</taxon>
        <taxon>Hyphomicrobiales</taxon>
        <taxon>Methylobacteriaceae</taxon>
        <taxon>Methylobacterium</taxon>
    </lineage>
</organism>
<dbReference type="InterPro" id="IPR049625">
    <property type="entry name" value="Glyco_transf_61_cat"/>
</dbReference>
<dbReference type="eggNOG" id="COG4421">
    <property type="taxonomic scope" value="Bacteria"/>
</dbReference>
<dbReference type="EMBL" id="CP001349">
    <property type="protein sequence ID" value="ACL59205.1"/>
    <property type="molecule type" value="Genomic_DNA"/>
</dbReference>
<dbReference type="Pfam" id="PF04577">
    <property type="entry name" value="Glyco_transf_61"/>
    <property type="match status" value="1"/>
</dbReference>
<accession>B8IAE2</accession>
<dbReference type="GO" id="GO:0016757">
    <property type="term" value="F:glycosyltransferase activity"/>
    <property type="evidence" value="ECO:0007669"/>
    <property type="project" value="InterPro"/>
</dbReference>
<evidence type="ECO:0000313" key="2">
    <source>
        <dbReference type="EMBL" id="ACL59205.1"/>
    </source>
</evidence>
<dbReference type="AlphaFoldDB" id="B8IAE2"/>
<evidence type="ECO:0000313" key="3">
    <source>
        <dbReference type="Proteomes" id="UP000008207"/>
    </source>
</evidence>
<feature type="domain" description="Glycosyltransferase 61 catalytic" evidence="1">
    <location>
        <begin position="252"/>
        <end position="438"/>
    </location>
</feature>
<keyword evidence="3" id="KW-1185">Reference proteome</keyword>
<evidence type="ECO:0000259" key="1">
    <source>
        <dbReference type="Pfam" id="PF04577"/>
    </source>
</evidence>
<sequence>MALRSHLGSEQPFERPVSYPRACSRRGEARGRDAPPAHSTCFARSRTVAVREPRPSFFQKESSCGGAFLGSGLALVSGRAKRYEAFSICCRRSKGAGGACKRQIANILDQKHDVFVLWADHMKLFDHSGTRNSKYLSEKICKSIVFERQYARHGCAISLSNSNSAERHYSALCQLTAQTTDVGFYFVRDAILRGSGFAIQNGTIIDACDLIPSYVRDQISQQNRWDLVGDRNPPIALETPVLVLSGDSHKVYGHWLVDIFPRAWLYKQCFGEPLPGTKVALPVDTPDYAIDRLVNYFDFSREDIVHYRVDTLDIKAENLIMPSLLHVDHCFHPAMNLFVSYLIARAARIRSPVQRRTPRRIFVSRQMFRSQSSSYNRQIANEEEVIDLVRTYGYDIIYPEQFEWPEQIHIFANAESIIGEAGSGLHNAIFSDFGTRVICINPVNQLQGTIAGLRRQKIIYIKPDDQRNEREHVDMSKLREAITLINS</sequence>
<reference evidence="2 3" key="1">
    <citation type="submission" date="2009-01" db="EMBL/GenBank/DDBJ databases">
        <title>Complete sequence of chromosome of Methylobacterium nodulans ORS 2060.</title>
        <authorList>
            <consortium name="US DOE Joint Genome Institute"/>
            <person name="Lucas S."/>
            <person name="Copeland A."/>
            <person name="Lapidus A."/>
            <person name="Glavina del Rio T."/>
            <person name="Dalin E."/>
            <person name="Tice H."/>
            <person name="Bruce D."/>
            <person name="Goodwin L."/>
            <person name="Pitluck S."/>
            <person name="Sims D."/>
            <person name="Brettin T."/>
            <person name="Detter J.C."/>
            <person name="Han C."/>
            <person name="Larimer F."/>
            <person name="Land M."/>
            <person name="Hauser L."/>
            <person name="Kyrpides N."/>
            <person name="Ivanova N."/>
            <person name="Marx C.J."/>
            <person name="Richardson P."/>
        </authorList>
    </citation>
    <scope>NUCLEOTIDE SEQUENCE [LARGE SCALE GENOMIC DNA]</scope>
    <source>
        <strain evidence="3">LMG 21967 / CNCM I-2342 / ORS 2060</strain>
    </source>
</reference>
<dbReference type="Proteomes" id="UP000008207">
    <property type="component" value="Chromosome"/>
</dbReference>
<gene>
    <name evidence="2" type="ordered locus">Mnod_4330</name>
</gene>
<dbReference type="OrthoDB" id="7169123at2"/>